<dbReference type="EMBL" id="JAAOIV010000004">
    <property type="protein sequence ID" value="NHN55635.1"/>
    <property type="molecule type" value="Genomic_DNA"/>
</dbReference>
<sequence length="228" mass="23025">MTGSAGTTAVRPQALLPAKLRGPGRQAAWRRARVRRRVSVVLFTLAALVGWQQFRPPPPPTVPVAVTRSALPAGHRITAADLRTVAWPATSGITSAATTAQVLGQVTTVDLPAGAPLTGGTASASNWSSVSTTEVAATVPLADPAMAALLRAGDRVDVYDAQGATLVLQGARLVTVTGIAPGQQDRSRTEAPVVVAALPRGAAGDFARAVAAASALGSGLVVVAHGSR</sequence>
<keyword evidence="3" id="KW-1185">Reference proteome</keyword>
<dbReference type="RefSeq" id="WP_166195522.1">
    <property type="nucleotide sequence ID" value="NZ_JAAOIV010000004.1"/>
</dbReference>
<protein>
    <recommendedName>
        <fullName evidence="1">SAF domain-containing protein</fullName>
    </recommendedName>
</protein>
<reference evidence="2" key="1">
    <citation type="submission" date="2020-03" db="EMBL/GenBank/DDBJ databases">
        <title>Draft sequencing of Calidifontibacter sp. DB0510.</title>
        <authorList>
            <person name="Kim D.-U."/>
        </authorList>
    </citation>
    <scope>NUCLEOTIDE SEQUENCE</scope>
    <source>
        <strain evidence="2">DB0510</strain>
    </source>
</reference>
<organism evidence="2 3">
    <name type="scientific">Metallococcus carri</name>
    <dbReference type="NCBI Taxonomy" id="1656884"/>
    <lineage>
        <taxon>Bacteria</taxon>
        <taxon>Bacillati</taxon>
        <taxon>Actinomycetota</taxon>
        <taxon>Actinomycetes</taxon>
        <taxon>Micrococcales</taxon>
        <taxon>Dermacoccaceae</taxon>
        <taxon>Metallococcus</taxon>
    </lineage>
</organism>
<feature type="domain" description="SAF" evidence="1">
    <location>
        <begin position="62"/>
        <end position="123"/>
    </location>
</feature>
<accession>A0A967E9W1</accession>
<evidence type="ECO:0000259" key="1">
    <source>
        <dbReference type="SMART" id="SM00858"/>
    </source>
</evidence>
<dbReference type="InterPro" id="IPR013974">
    <property type="entry name" value="SAF"/>
</dbReference>
<gene>
    <name evidence="2" type="ORF">G9U51_07555</name>
</gene>
<dbReference type="Proteomes" id="UP000744769">
    <property type="component" value="Unassembled WGS sequence"/>
</dbReference>
<dbReference type="CDD" id="cd11614">
    <property type="entry name" value="SAF_CpaB_FlgA_like"/>
    <property type="match status" value="1"/>
</dbReference>
<name>A0A967E9W1_9MICO</name>
<evidence type="ECO:0000313" key="3">
    <source>
        <dbReference type="Proteomes" id="UP000744769"/>
    </source>
</evidence>
<dbReference type="Pfam" id="PF08666">
    <property type="entry name" value="SAF"/>
    <property type="match status" value="1"/>
</dbReference>
<dbReference type="AlphaFoldDB" id="A0A967E9W1"/>
<proteinExistence type="predicted"/>
<dbReference type="SMART" id="SM00858">
    <property type="entry name" value="SAF"/>
    <property type="match status" value="1"/>
</dbReference>
<evidence type="ECO:0000313" key="2">
    <source>
        <dbReference type="EMBL" id="NHN55635.1"/>
    </source>
</evidence>
<comment type="caution">
    <text evidence="2">The sequence shown here is derived from an EMBL/GenBank/DDBJ whole genome shotgun (WGS) entry which is preliminary data.</text>
</comment>